<proteinExistence type="inferred from homology"/>
<dbReference type="GO" id="GO:0055085">
    <property type="term" value="P:transmembrane transport"/>
    <property type="evidence" value="ECO:0007669"/>
    <property type="project" value="InterPro"/>
</dbReference>
<dbReference type="PROSITE" id="PS52015">
    <property type="entry name" value="TONB_CTD"/>
    <property type="match status" value="1"/>
</dbReference>
<reference evidence="13 14" key="1">
    <citation type="submission" date="2016-10" db="EMBL/GenBank/DDBJ databases">
        <title>Genome Sequence of Pseudomonas putida GM4FR.</title>
        <authorList>
            <person name="Poehlein A."/>
            <person name="Wemheuer F."/>
            <person name="Hollensteiner J."/>
            <person name="Wemheuer B."/>
        </authorList>
    </citation>
    <scope>NUCLEOTIDE SEQUENCE [LARGE SCALE GENOMIC DNA]</scope>
    <source>
        <strain evidence="13 14">GM4FR</strain>
    </source>
</reference>
<dbReference type="InterPro" id="IPR037682">
    <property type="entry name" value="TonB_C"/>
</dbReference>
<keyword evidence="8 11" id="KW-1133">Transmembrane helix</keyword>
<comment type="similarity">
    <text evidence="2">Belongs to the TonB family.</text>
</comment>
<feature type="transmembrane region" description="Helical" evidence="11">
    <location>
        <begin position="20"/>
        <end position="42"/>
    </location>
</feature>
<evidence type="ECO:0000256" key="4">
    <source>
        <dbReference type="ARBA" id="ARBA00022475"/>
    </source>
</evidence>
<dbReference type="InterPro" id="IPR006260">
    <property type="entry name" value="TonB/TolA_C"/>
</dbReference>
<dbReference type="PANTHER" id="PTHR33446:SF2">
    <property type="entry name" value="PROTEIN TONB"/>
    <property type="match status" value="1"/>
</dbReference>
<feature type="region of interest" description="Disordered" evidence="10">
    <location>
        <begin position="118"/>
        <end position="175"/>
    </location>
</feature>
<evidence type="ECO:0000256" key="6">
    <source>
        <dbReference type="ARBA" id="ARBA00022692"/>
    </source>
</evidence>
<keyword evidence="3" id="KW-0813">Transport</keyword>
<dbReference type="EMBL" id="MKZO01000037">
    <property type="protein sequence ID" value="OLS60843.1"/>
    <property type="molecule type" value="Genomic_DNA"/>
</dbReference>
<dbReference type="InterPro" id="IPR051045">
    <property type="entry name" value="TonB-dependent_transducer"/>
</dbReference>
<gene>
    <name evidence="13" type="ORF">PSEMO_42460</name>
</gene>
<evidence type="ECO:0000259" key="12">
    <source>
        <dbReference type="PROSITE" id="PS52015"/>
    </source>
</evidence>
<dbReference type="GO" id="GO:0015031">
    <property type="term" value="P:protein transport"/>
    <property type="evidence" value="ECO:0007669"/>
    <property type="project" value="UniProtKB-KW"/>
</dbReference>
<dbReference type="AlphaFoldDB" id="A0A1Q9R0C7"/>
<evidence type="ECO:0000256" key="7">
    <source>
        <dbReference type="ARBA" id="ARBA00022927"/>
    </source>
</evidence>
<evidence type="ECO:0000313" key="13">
    <source>
        <dbReference type="EMBL" id="OLS60843.1"/>
    </source>
</evidence>
<feature type="compositionally biased region" description="Basic and acidic residues" evidence="10">
    <location>
        <begin position="118"/>
        <end position="169"/>
    </location>
</feature>
<keyword evidence="5" id="KW-0997">Cell inner membrane</keyword>
<dbReference type="Pfam" id="PF03544">
    <property type="entry name" value="TonB_C"/>
    <property type="match status" value="1"/>
</dbReference>
<keyword evidence="9 11" id="KW-0472">Membrane</keyword>
<dbReference type="GO" id="GO:0031992">
    <property type="term" value="F:energy transducer activity"/>
    <property type="evidence" value="ECO:0007669"/>
    <property type="project" value="TreeGrafter"/>
</dbReference>
<comment type="subcellular location">
    <subcellularLocation>
        <location evidence="1">Cell inner membrane</location>
        <topology evidence="1">Single-pass membrane protein</topology>
        <orientation evidence="1">Periplasmic side</orientation>
    </subcellularLocation>
</comment>
<evidence type="ECO:0000256" key="9">
    <source>
        <dbReference type="ARBA" id="ARBA00023136"/>
    </source>
</evidence>
<evidence type="ECO:0000313" key="14">
    <source>
        <dbReference type="Proteomes" id="UP000186736"/>
    </source>
</evidence>
<evidence type="ECO:0000256" key="3">
    <source>
        <dbReference type="ARBA" id="ARBA00022448"/>
    </source>
</evidence>
<accession>A0A1Q9R0C7</accession>
<evidence type="ECO:0000256" key="5">
    <source>
        <dbReference type="ARBA" id="ARBA00022519"/>
    </source>
</evidence>
<keyword evidence="6 11" id="KW-0812">Transmembrane</keyword>
<protein>
    <recommendedName>
        <fullName evidence="12">TonB C-terminal domain-containing protein</fullName>
    </recommendedName>
</protein>
<name>A0A1Q9R0C7_PSEPU</name>
<dbReference type="SUPFAM" id="SSF74653">
    <property type="entry name" value="TolA/TonB C-terminal domain"/>
    <property type="match status" value="1"/>
</dbReference>
<keyword evidence="4" id="KW-1003">Cell membrane</keyword>
<dbReference type="Proteomes" id="UP000186736">
    <property type="component" value="Unassembled WGS sequence"/>
</dbReference>
<evidence type="ECO:0000256" key="1">
    <source>
        <dbReference type="ARBA" id="ARBA00004383"/>
    </source>
</evidence>
<evidence type="ECO:0000256" key="11">
    <source>
        <dbReference type="SAM" id="Phobius"/>
    </source>
</evidence>
<sequence length="267" mass="29317">MAAMSLPLSAPVPSFNLPKWRANAGAAGVAVALHVAVAVALLGHDYRPQMPAPVVPVITTQLISVPLPEPVVEPVVVPEPPAPAVVEPPPPEVVKAPAPVVPTEAELAFKREQLREKQEQVAEQKRQREEVRQRQEQQRQEQLARDAAQAREAEQRLAAERRAADERTRAAAAASQQYLPITKKAPDYPQRALDKGIQGDCTVSYTVDTQGKVRDPQVLDGCHPWFAQPSLQAARSFRYQPRIVDGRAVEVPGIKNTFHYSIEQGSR</sequence>
<dbReference type="Gene3D" id="3.30.1150.10">
    <property type="match status" value="1"/>
</dbReference>
<evidence type="ECO:0000256" key="10">
    <source>
        <dbReference type="SAM" id="MobiDB-lite"/>
    </source>
</evidence>
<dbReference type="NCBIfam" id="TIGR01352">
    <property type="entry name" value="tonB_Cterm"/>
    <property type="match status" value="1"/>
</dbReference>
<dbReference type="PANTHER" id="PTHR33446">
    <property type="entry name" value="PROTEIN TONB-RELATED"/>
    <property type="match status" value="1"/>
</dbReference>
<feature type="domain" description="TonB C-terminal" evidence="12">
    <location>
        <begin position="173"/>
        <end position="267"/>
    </location>
</feature>
<evidence type="ECO:0000256" key="8">
    <source>
        <dbReference type="ARBA" id="ARBA00022989"/>
    </source>
</evidence>
<keyword evidence="7" id="KW-0653">Protein transport</keyword>
<dbReference type="GO" id="GO:0098797">
    <property type="term" value="C:plasma membrane protein complex"/>
    <property type="evidence" value="ECO:0007669"/>
    <property type="project" value="TreeGrafter"/>
</dbReference>
<comment type="caution">
    <text evidence="13">The sequence shown here is derived from an EMBL/GenBank/DDBJ whole genome shotgun (WGS) entry which is preliminary data.</text>
</comment>
<organism evidence="13 14">
    <name type="scientific">Pseudomonas putida</name>
    <name type="common">Arthrobacter siderocapsulatus</name>
    <dbReference type="NCBI Taxonomy" id="303"/>
    <lineage>
        <taxon>Bacteria</taxon>
        <taxon>Pseudomonadati</taxon>
        <taxon>Pseudomonadota</taxon>
        <taxon>Gammaproteobacteria</taxon>
        <taxon>Pseudomonadales</taxon>
        <taxon>Pseudomonadaceae</taxon>
        <taxon>Pseudomonas</taxon>
    </lineage>
</organism>
<evidence type="ECO:0000256" key="2">
    <source>
        <dbReference type="ARBA" id="ARBA00006555"/>
    </source>
</evidence>
<dbReference type="RefSeq" id="WP_305955602.1">
    <property type="nucleotide sequence ID" value="NZ_MKZO01000037.1"/>
</dbReference>